<keyword evidence="2" id="KW-1185">Reference proteome</keyword>
<dbReference type="STRING" id="46177.SAMN05660976_07129"/>
<name>A0A1H8EXP5_9ACTN</name>
<reference evidence="1 2" key="1">
    <citation type="submission" date="2016-10" db="EMBL/GenBank/DDBJ databases">
        <authorList>
            <person name="de Groot N.N."/>
        </authorList>
    </citation>
    <scope>NUCLEOTIDE SEQUENCE [LARGE SCALE GENOMIC DNA]</scope>
    <source>
        <strain evidence="1 2">DSM 43357</strain>
    </source>
</reference>
<protein>
    <submittedName>
        <fullName evidence="1">Uncharacterized protein</fullName>
    </submittedName>
</protein>
<evidence type="ECO:0000313" key="2">
    <source>
        <dbReference type="Proteomes" id="UP000198953"/>
    </source>
</evidence>
<evidence type="ECO:0000313" key="1">
    <source>
        <dbReference type="EMBL" id="SEN23657.1"/>
    </source>
</evidence>
<gene>
    <name evidence="1" type="ORF">SAMN05660976_07129</name>
</gene>
<dbReference type="RefSeq" id="WP_256257462.1">
    <property type="nucleotide sequence ID" value="NZ_BBZG01000002.1"/>
</dbReference>
<dbReference type="EMBL" id="FOBF01000023">
    <property type="protein sequence ID" value="SEN23657.1"/>
    <property type="molecule type" value="Genomic_DNA"/>
</dbReference>
<dbReference type="Proteomes" id="UP000198953">
    <property type="component" value="Unassembled WGS sequence"/>
</dbReference>
<proteinExistence type="predicted"/>
<dbReference type="AlphaFoldDB" id="A0A1H8EXP5"/>
<sequence length="43" mass="4785">MATRGDALVEVGSDTMPEKELLAVLPTLRPVTVWDLIDRTSTW</sequence>
<organism evidence="1 2">
    <name type="scientific">Nonomuraea pusilla</name>
    <dbReference type="NCBI Taxonomy" id="46177"/>
    <lineage>
        <taxon>Bacteria</taxon>
        <taxon>Bacillati</taxon>
        <taxon>Actinomycetota</taxon>
        <taxon>Actinomycetes</taxon>
        <taxon>Streptosporangiales</taxon>
        <taxon>Streptosporangiaceae</taxon>
        <taxon>Nonomuraea</taxon>
    </lineage>
</organism>
<accession>A0A1H8EXP5</accession>